<protein>
    <submittedName>
        <fullName evidence="1">Uncharacterized protein</fullName>
    </submittedName>
</protein>
<name>A0A5K7ZK13_9BACT</name>
<reference evidence="1 2" key="1">
    <citation type="submission" date="2019-11" db="EMBL/GenBank/DDBJ databases">
        <title>Comparative genomics of hydrocarbon-degrading Desulfosarcina strains.</title>
        <authorList>
            <person name="Watanabe M."/>
            <person name="Kojima H."/>
            <person name="Fukui M."/>
        </authorList>
    </citation>
    <scope>NUCLEOTIDE SEQUENCE [LARGE SCALE GENOMIC DNA]</scope>
    <source>
        <strain evidence="1 2">28bB2T</strain>
    </source>
</reference>
<dbReference type="Proteomes" id="UP000425960">
    <property type="component" value="Chromosome"/>
</dbReference>
<dbReference type="KEGG" id="dov:DSCO28_17970"/>
<organism evidence="1 2">
    <name type="scientific">Desulfosarcina ovata subsp. sediminis</name>
    <dbReference type="NCBI Taxonomy" id="885957"/>
    <lineage>
        <taxon>Bacteria</taxon>
        <taxon>Pseudomonadati</taxon>
        <taxon>Thermodesulfobacteriota</taxon>
        <taxon>Desulfobacteria</taxon>
        <taxon>Desulfobacterales</taxon>
        <taxon>Desulfosarcinaceae</taxon>
        <taxon>Desulfosarcina</taxon>
    </lineage>
</organism>
<evidence type="ECO:0000313" key="2">
    <source>
        <dbReference type="Proteomes" id="UP000425960"/>
    </source>
</evidence>
<accession>A0A5K7ZK13</accession>
<evidence type="ECO:0000313" key="1">
    <source>
        <dbReference type="EMBL" id="BBO81231.1"/>
    </source>
</evidence>
<dbReference type="AlphaFoldDB" id="A0A5K7ZK13"/>
<proteinExistence type="predicted"/>
<dbReference type="EMBL" id="AP021876">
    <property type="protein sequence ID" value="BBO81231.1"/>
    <property type="molecule type" value="Genomic_DNA"/>
</dbReference>
<sequence>MDARFGISKLKDRSVRIKVLARLDRIENGNFGACKQIGRNLFELRFFSRASLYKSLSENGTPRFDTISSIKYLSLFSLFGLKSRRNGPNLL</sequence>
<gene>
    <name evidence="1" type="ORF">DSCO28_17970</name>
</gene>